<keyword evidence="8" id="KW-1185">Reference proteome</keyword>
<keyword evidence="3 5" id="KW-1133">Transmembrane helix</keyword>
<keyword evidence="4 5" id="KW-0472">Membrane</keyword>
<dbReference type="PANTHER" id="PTHR46641:SF2">
    <property type="entry name" value="FMRFAMIDE RECEPTOR"/>
    <property type="match status" value="1"/>
</dbReference>
<feature type="domain" description="G-protein coupled receptors family 1 profile" evidence="6">
    <location>
        <begin position="56"/>
        <end position="348"/>
    </location>
</feature>
<feature type="transmembrane region" description="Helical" evidence="5">
    <location>
        <begin position="325"/>
        <end position="349"/>
    </location>
</feature>
<dbReference type="AlphaFoldDB" id="A0A8S3ZTX2"/>
<evidence type="ECO:0000256" key="1">
    <source>
        <dbReference type="ARBA" id="ARBA00004370"/>
    </source>
</evidence>
<comment type="subcellular location">
    <subcellularLocation>
        <location evidence="1">Membrane</location>
    </subcellularLocation>
</comment>
<feature type="transmembrane region" description="Helical" evidence="5">
    <location>
        <begin position="40"/>
        <end position="65"/>
    </location>
</feature>
<gene>
    <name evidence="7" type="ORF">CUNI_LOCUS18302</name>
</gene>
<dbReference type="GO" id="GO:0016020">
    <property type="term" value="C:membrane"/>
    <property type="evidence" value="ECO:0007669"/>
    <property type="project" value="UniProtKB-SubCell"/>
</dbReference>
<sequence>MANVIRQRAVTSATSTFVDGDTDESRKIISDRVLFYCTTYLTIVLTSVISSLGVIANILNMIVYWKQGTKDNVNVTFMALSLWDFGVCFLSVLASACFVLEIYFPSPNIDYMSILYVYIAYARGLMYVLSTIVTVYLSIERCVCIILPFRIKEIFPKSRVVLANVMFVFFGVAFIGPAWATQGVQWEFNLRHNMTRLTLWLSVNRRDIDLFVDTFNGMVLPVVAQVLITVSAGFMIQGITKSVKFRQPSANIMKSKTTNYNEETVQATSALQSLNKAMTSKDVKLTKVIVLLAFIFFFCNLPVFLVAFIRTMIPELDIGKGQYNLYIVLYAAVYQCVLINSTVSIFVYYNFSTRYRREFLTMFCRLLAP</sequence>
<feature type="transmembrane region" description="Helical" evidence="5">
    <location>
        <begin position="115"/>
        <end position="139"/>
    </location>
</feature>
<accession>A0A8S3ZTX2</accession>
<evidence type="ECO:0000256" key="5">
    <source>
        <dbReference type="SAM" id="Phobius"/>
    </source>
</evidence>
<proteinExistence type="predicted"/>
<dbReference type="PROSITE" id="PS50262">
    <property type="entry name" value="G_PROTEIN_RECEP_F1_2"/>
    <property type="match status" value="1"/>
</dbReference>
<dbReference type="InterPro" id="IPR000276">
    <property type="entry name" value="GPCR_Rhodpsn"/>
</dbReference>
<dbReference type="InterPro" id="IPR052954">
    <property type="entry name" value="GPCR-Ligand_Int"/>
</dbReference>
<keyword evidence="2 5" id="KW-0812">Transmembrane</keyword>
<evidence type="ECO:0000256" key="3">
    <source>
        <dbReference type="ARBA" id="ARBA00022989"/>
    </source>
</evidence>
<dbReference type="GO" id="GO:0004930">
    <property type="term" value="F:G protein-coupled receptor activity"/>
    <property type="evidence" value="ECO:0007669"/>
    <property type="project" value="InterPro"/>
</dbReference>
<dbReference type="OrthoDB" id="6160246at2759"/>
<protein>
    <recommendedName>
        <fullName evidence="6">G-protein coupled receptors family 1 profile domain-containing protein</fullName>
    </recommendedName>
</protein>
<dbReference type="PANTHER" id="PTHR46641">
    <property type="entry name" value="FMRFAMIDE RECEPTOR-RELATED"/>
    <property type="match status" value="1"/>
</dbReference>
<dbReference type="EMBL" id="CAJHNH020005613">
    <property type="protein sequence ID" value="CAG5132744.1"/>
    <property type="molecule type" value="Genomic_DNA"/>
</dbReference>
<comment type="caution">
    <text evidence="7">The sequence shown here is derived from an EMBL/GenBank/DDBJ whole genome shotgun (WGS) entry which is preliminary data.</text>
</comment>
<feature type="transmembrane region" description="Helical" evidence="5">
    <location>
        <begin position="218"/>
        <end position="236"/>
    </location>
</feature>
<dbReference type="SUPFAM" id="SSF81321">
    <property type="entry name" value="Family A G protein-coupled receptor-like"/>
    <property type="match status" value="1"/>
</dbReference>
<reference evidence="7" key="1">
    <citation type="submission" date="2021-04" db="EMBL/GenBank/DDBJ databases">
        <authorList>
            <consortium name="Molecular Ecology Group"/>
        </authorList>
    </citation>
    <scope>NUCLEOTIDE SEQUENCE</scope>
</reference>
<evidence type="ECO:0000259" key="6">
    <source>
        <dbReference type="PROSITE" id="PS50262"/>
    </source>
</evidence>
<feature type="transmembrane region" description="Helical" evidence="5">
    <location>
        <begin position="288"/>
        <end position="313"/>
    </location>
</feature>
<evidence type="ECO:0000313" key="8">
    <source>
        <dbReference type="Proteomes" id="UP000678393"/>
    </source>
</evidence>
<dbReference type="Proteomes" id="UP000678393">
    <property type="component" value="Unassembled WGS sequence"/>
</dbReference>
<dbReference type="PRINTS" id="PR00237">
    <property type="entry name" value="GPCRRHODOPSN"/>
</dbReference>
<evidence type="ECO:0000256" key="2">
    <source>
        <dbReference type="ARBA" id="ARBA00022692"/>
    </source>
</evidence>
<name>A0A8S3ZTX2_9EUPU</name>
<feature type="transmembrane region" description="Helical" evidence="5">
    <location>
        <begin position="160"/>
        <end position="180"/>
    </location>
</feature>
<dbReference type="InterPro" id="IPR017452">
    <property type="entry name" value="GPCR_Rhodpsn_7TM"/>
</dbReference>
<feature type="transmembrane region" description="Helical" evidence="5">
    <location>
        <begin position="77"/>
        <end position="103"/>
    </location>
</feature>
<organism evidence="7 8">
    <name type="scientific">Candidula unifasciata</name>
    <dbReference type="NCBI Taxonomy" id="100452"/>
    <lineage>
        <taxon>Eukaryota</taxon>
        <taxon>Metazoa</taxon>
        <taxon>Spiralia</taxon>
        <taxon>Lophotrochozoa</taxon>
        <taxon>Mollusca</taxon>
        <taxon>Gastropoda</taxon>
        <taxon>Heterobranchia</taxon>
        <taxon>Euthyneura</taxon>
        <taxon>Panpulmonata</taxon>
        <taxon>Eupulmonata</taxon>
        <taxon>Stylommatophora</taxon>
        <taxon>Helicina</taxon>
        <taxon>Helicoidea</taxon>
        <taxon>Geomitridae</taxon>
        <taxon>Candidula</taxon>
    </lineage>
</organism>
<evidence type="ECO:0000313" key="7">
    <source>
        <dbReference type="EMBL" id="CAG5132744.1"/>
    </source>
</evidence>
<dbReference type="Gene3D" id="1.20.1070.10">
    <property type="entry name" value="Rhodopsin 7-helix transmembrane proteins"/>
    <property type="match status" value="1"/>
</dbReference>
<evidence type="ECO:0000256" key="4">
    <source>
        <dbReference type="ARBA" id="ARBA00023136"/>
    </source>
</evidence>